<evidence type="ECO:0000259" key="7">
    <source>
        <dbReference type="SMART" id="SM00905"/>
    </source>
</evidence>
<evidence type="ECO:0000256" key="3">
    <source>
        <dbReference type="ARBA" id="ARBA00005708"/>
    </source>
</evidence>
<dbReference type="Gene3D" id="3.30.1130.10">
    <property type="match status" value="1"/>
</dbReference>
<evidence type="ECO:0000313" key="9">
    <source>
        <dbReference type="Proteomes" id="UP000264002"/>
    </source>
</evidence>
<evidence type="ECO:0000313" key="8">
    <source>
        <dbReference type="EMBL" id="RFU96165.1"/>
    </source>
</evidence>
<evidence type="ECO:0000256" key="5">
    <source>
        <dbReference type="ARBA" id="ARBA00023239"/>
    </source>
</evidence>
<keyword evidence="9" id="KW-1185">Reference proteome</keyword>
<proteinExistence type="inferred from homology"/>
<comment type="function">
    <text evidence="6">Catalyzes the conversion of 7,8-dihydroneopterin to 6-hydroxymethyl-7,8-dihydropterin.</text>
</comment>
<dbReference type="OrthoDB" id="9808041at2"/>
<comment type="pathway">
    <text evidence="2 6">Cofactor biosynthesis; tetrahydrofolate biosynthesis; 2-amino-4-hydroxy-6-hydroxymethyl-7,8-dihydropteridine diphosphate from 7,8-dihydroneopterin triphosphate: step 3/4.</text>
</comment>
<comment type="caution">
    <text evidence="8">The sequence shown here is derived from an EMBL/GenBank/DDBJ whole genome shotgun (WGS) entry which is preliminary data.</text>
</comment>
<accession>A0A372MK55</accession>
<dbReference type="InterPro" id="IPR006156">
    <property type="entry name" value="Dihydroneopterin_aldolase"/>
</dbReference>
<dbReference type="Proteomes" id="UP000264002">
    <property type="component" value="Unassembled WGS sequence"/>
</dbReference>
<reference evidence="9" key="1">
    <citation type="submission" date="2018-08" db="EMBL/GenBank/DDBJ databases">
        <authorList>
            <person name="Grouzdev D.S."/>
            <person name="Krutkina M.S."/>
        </authorList>
    </citation>
    <scope>NUCLEOTIDE SEQUENCE [LARGE SCALE GENOMIC DNA]</scope>
    <source>
        <strain evidence="9">4-11</strain>
    </source>
</reference>
<dbReference type="GO" id="GO:0005737">
    <property type="term" value="C:cytoplasm"/>
    <property type="evidence" value="ECO:0007669"/>
    <property type="project" value="TreeGrafter"/>
</dbReference>
<organism evidence="8 9">
    <name type="scientific">Sphaerochaeta halotolerans</name>
    <dbReference type="NCBI Taxonomy" id="2293840"/>
    <lineage>
        <taxon>Bacteria</taxon>
        <taxon>Pseudomonadati</taxon>
        <taxon>Spirochaetota</taxon>
        <taxon>Spirochaetia</taxon>
        <taxon>Spirochaetales</taxon>
        <taxon>Sphaerochaetaceae</taxon>
        <taxon>Sphaerochaeta</taxon>
    </lineage>
</organism>
<dbReference type="RefSeq" id="WP_117328986.1">
    <property type="nucleotide sequence ID" value="NZ_QUWK01000001.1"/>
</dbReference>
<keyword evidence="4 6" id="KW-0289">Folate biosynthesis</keyword>
<dbReference type="CDD" id="cd00534">
    <property type="entry name" value="DHNA_DHNTPE"/>
    <property type="match status" value="1"/>
</dbReference>
<evidence type="ECO:0000256" key="4">
    <source>
        <dbReference type="ARBA" id="ARBA00022909"/>
    </source>
</evidence>
<dbReference type="AlphaFoldDB" id="A0A372MK55"/>
<dbReference type="GO" id="GO:0046656">
    <property type="term" value="P:folic acid biosynthetic process"/>
    <property type="evidence" value="ECO:0007669"/>
    <property type="project" value="UniProtKB-UniRule"/>
</dbReference>
<dbReference type="Pfam" id="PF02152">
    <property type="entry name" value="FolB"/>
    <property type="match status" value="1"/>
</dbReference>
<dbReference type="InterPro" id="IPR043133">
    <property type="entry name" value="GTP-CH-I_C/QueF"/>
</dbReference>
<name>A0A372MK55_9SPIR</name>
<evidence type="ECO:0000256" key="2">
    <source>
        <dbReference type="ARBA" id="ARBA00005013"/>
    </source>
</evidence>
<sequence length="125" mass="14425">MDKILIQDLQVYAHHGVAEEEKTLGQMFTICLEIGVDLDQAAKTDDLIKTLSYADVCNEVKKVLQKKSYNLIEATAMHTLEHLFHTFPCIEQLKIVLKKPWAPMGHHLEYTAVELYRSRGDRNVW</sequence>
<dbReference type="SUPFAM" id="SSF55620">
    <property type="entry name" value="Tetrahydrobiopterin biosynthesis enzymes-like"/>
    <property type="match status" value="1"/>
</dbReference>
<feature type="domain" description="Dihydroneopterin aldolase/epimerase" evidence="7">
    <location>
        <begin position="4"/>
        <end position="117"/>
    </location>
</feature>
<dbReference type="SMART" id="SM00905">
    <property type="entry name" value="FolB"/>
    <property type="match status" value="1"/>
</dbReference>
<keyword evidence="5 6" id="KW-0456">Lyase</keyword>
<dbReference type="EC" id="4.1.2.25" evidence="6"/>
<dbReference type="GO" id="GO:0046654">
    <property type="term" value="P:tetrahydrofolate biosynthetic process"/>
    <property type="evidence" value="ECO:0007669"/>
    <property type="project" value="UniProtKB-UniRule"/>
</dbReference>
<gene>
    <name evidence="8" type="primary">folB</name>
    <name evidence="8" type="ORF">DYP60_00920</name>
</gene>
<evidence type="ECO:0000256" key="6">
    <source>
        <dbReference type="RuleBase" id="RU362079"/>
    </source>
</evidence>
<dbReference type="PANTHER" id="PTHR42844">
    <property type="entry name" value="DIHYDRONEOPTERIN ALDOLASE 1-RELATED"/>
    <property type="match status" value="1"/>
</dbReference>
<protein>
    <recommendedName>
        <fullName evidence="6">7,8-dihydroneopterin aldolase</fullName>
        <ecNumber evidence="6">4.1.2.25</ecNumber>
    </recommendedName>
</protein>
<evidence type="ECO:0000256" key="1">
    <source>
        <dbReference type="ARBA" id="ARBA00001353"/>
    </source>
</evidence>
<dbReference type="PANTHER" id="PTHR42844:SF1">
    <property type="entry name" value="DIHYDRONEOPTERIN ALDOLASE 1-RELATED"/>
    <property type="match status" value="1"/>
</dbReference>
<comment type="catalytic activity">
    <reaction evidence="1 6">
        <text>7,8-dihydroneopterin = 6-hydroxymethyl-7,8-dihydropterin + glycolaldehyde</text>
        <dbReference type="Rhea" id="RHEA:10540"/>
        <dbReference type="ChEBI" id="CHEBI:17001"/>
        <dbReference type="ChEBI" id="CHEBI:17071"/>
        <dbReference type="ChEBI" id="CHEBI:44841"/>
        <dbReference type="EC" id="4.1.2.25"/>
    </reaction>
</comment>
<dbReference type="EMBL" id="QUWK01000001">
    <property type="protein sequence ID" value="RFU96165.1"/>
    <property type="molecule type" value="Genomic_DNA"/>
</dbReference>
<dbReference type="NCBIfam" id="TIGR00526">
    <property type="entry name" value="folB_dom"/>
    <property type="match status" value="1"/>
</dbReference>
<dbReference type="GO" id="GO:0004150">
    <property type="term" value="F:dihydroneopterin aldolase activity"/>
    <property type="evidence" value="ECO:0007669"/>
    <property type="project" value="UniProtKB-UniRule"/>
</dbReference>
<dbReference type="InterPro" id="IPR006157">
    <property type="entry name" value="FolB_dom"/>
</dbReference>
<reference evidence="8 9" key="2">
    <citation type="submission" date="2018-09" db="EMBL/GenBank/DDBJ databases">
        <title>Genome of Sphaerochaeta halotolerans strain 4-11.</title>
        <authorList>
            <person name="Nazina T.N."/>
            <person name="Sokolova D.S."/>
        </authorList>
    </citation>
    <scope>NUCLEOTIDE SEQUENCE [LARGE SCALE GENOMIC DNA]</scope>
    <source>
        <strain evidence="8 9">4-11</strain>
    </source>
</reference>
<dbReference type="NCBIfam" id="TIGR00525">
    <property type="entry name" value="folB"/>
    <property type="match status" value="1"/>
</dbReference>
<dbReference type="UniPathway" id="UPA00077">
    <property type="reaction ID" value="UER00154"/>
</dbReference>
<comment type="similarity">
    <text evidence="3 6">Belongs to the DHNA family.</text>
</comment>